<comment type="caution">
    <text evidence="2">The sequence shown here is derived from an EMBL/GenBank/DDBJ whole genome shotgun (WGS) entry which is preliminary data.</text>
</comment>
<evidence type="ECO:0000313" key="3">
    <source>
        <dbReference type="Proteomes" id="UP001349994"/>
    </source>
</evidence>
<evidence type="ECO:0000256" key="1">
    <source>
        <dbReference type="SAM" id="SignalP"/>
    </source>
</evidence>
<proteinExistence type="predicted"/>
<keyword evidence="1" id="KW-0732">Signal</keyword>
<feature type="signal peptide" evidence="1">
    <location>
        <begin position="1"/>
        <end position="29"/>
    </location>
</feature>
<feature type="chain" id="PRO_5046512217" evidence="1">
    <location>
        <begin position="30"/>
        <end position="44"/>
    </location>
</feature>
<keyword evidence="3" id="KW-1185">Reference proteome</keyword>
<dbReference type="Proteomes" id="UP001349994">
    <property type="component" value="Unassembled WGS sequence"/>
</dbReference>
<name>A0ABU6IJA2_9ACTN</name>
<reference evidence="2 3" key="1">
    <citation type="submission" date="2024-01" db="EMBL/GenBank/DDBJ databases">
        <title>novel species in genus Adlercreutzia.</title>
        <authorList>
            <person name="Liu X."/>
        </authorList>
    </citation>
    <scope>NUCLEOTIDE SEQUENCE [LARGE SCALE GENOMIC DNA]</scope>
    <source>
        <strain evidence="2 3">R7</strain>
    </source>
</reference>
<gene>
    <name evidence="2" type="ORF">VIN30_08590</name>
</gene>
<dbReference type="EMBL" id="JAYMFF010000015">
    <property type="protein sequence ID" value="MEC4176499.1"/>
    <property type="molecule type" value="Genomic_DNA"/>
</dbReference>
<sequence length="44" mass="4482">MREKRAASLLSLGLAAALACGTMPAAALAQPEGQSAETPPQRVF</sequence>
<dbReference type="PROSITE" id="PS51257">
    <property type="entry name" value="PROKAR_LIPOPROTEIN"/>
    <property type="match status" value="1"/>
</dbReference>
<evidence type="ECO:0000313" key="2">
    <source>
        <dbReference type="EMBL" id="MEC4176499.1"/>
    </source>
</evidence>
<accession>A0ABU6IJA2</accession>
<organism evidence="2 3">
    <name type="scientific">Adlercreutzia wanghongyangiae</name>
    <dbReference type="NCBI Taxonomy" id="3111451"/>
    <lineage>
        <taxon>Bacteria</taxon>
        <taxon>Bacillati</taxon>
        <taxon>Actinomycetota</taxon>
        <taxon>Coriobacteriia</taxon>
        <taxon>Eggerthellales</taxon>
        <taxon>Eggerthellaceae</taxon>
        <taxon>Adlercreutzia</taxon>
    </lineage>
</organism>
<protein>
    <submittedName>
        <fullName evidence="2">Uncharacterized protein</fullName>
    </submittedName>
</protein>
<dbReference type="RefSeq" id="WP_338210839.1">
    <property type="nucleotide sequence ID" value="NZ_JAYMFF010000015.1"/>
</dbReference>